<feature type="region of interest" description="Disordered" evidence="5">
    <location>
        <begin position="514"/>
        <end position="560"/>
    </location>
</feature>
<proteinExistence type="predicted"/>
<keyword evidence="9" id="KW-1185">Reference proteome</keyword>
<dbReference type="GO" id="GO:0005524">
    <property type="term" value="F:ATP binding"/>
    <property type="evidence" value="ECO:0007669"/>
    <property type="project" value="InterPro"/>
</dbReference>
<evidence type="ECO:0000313" key="9">
    <source>
        <dbReference type="Proteomes" id="UP001182556"/>
    </source>
</evidence>
<dbReference type="Gene3D" id="1.10.510.10">
    <property type="entry name" value="Transferase(Phosphotransferase) domain 1"/>
    <property type="match status" value="1"/>
</dbReference>
<feature type="region of interest" description="Disordered" evidence="5">
    <location>
        <begin position="247"/>
        <end position="275"/>
    </location>
</feature>
<gene>
    <name evidence="8" type="ORF">DB88DRAFT_467590</name>
</gene>
<dbReference type="PANTHER" id="PTHR14030:SF4">
    <property type="entry name" value="BUB1 KINASE, ISOFORM A-RELATED"/>
    <property type="match status" value="1"/>
</dbReference>
<evidence type="ECO:0000256" key="1">
    <source>
        <dbReference type="ARBA" id="ARBA00004629"/>
    </source>
</evidence>
<feature type="compositionally biased region" description="Low complexity" evidence="5">
    <location>
        <begin position="608"/>
        <end position="620"/>
    </location>
</feature>
<dbReference type="PROSITE" id="PS50011">
    <property type="entry name" value="PROTEIN_KINASE_DOM"/>
    <property type="match status" value="1"/>
</dbReference>
<keyword evidence="4" id="KW-0137">Centromere</keyword>
<dbReference type="GO" id="GO:0032991">
    <property type="term" value="C:protein-containing complex"/>
    <property type="evidence" value="ECO:0007669"/>
    <property type="project" value="UniProtKB-ARBA"/>
</dbReference>
<dbReference type="EMBL" id="JAODAN010000009">
    <property type="protein sequence ID" value="KAK1922272.1"/>
    <property type="molecule type" value="Genomic_DNA"/>
</dbReference>
<sequence>MDVLSTPHSASHSNKSFGEGAPTPITDFAVIERQKENIRPSATGRSAATLSSLFEMDEAAKIIKEGHEAHRKAIEEAERRDAEGEDIGEEYLDILDVYIKYITFTNQHHPSSTSHILPLLERTGRKFVDDSRYAQDIRLLRVWVQYARHTDRREEIWSFLERKAVGTNHAEFYEQWATALEALKRKKKADEIYRLGIARRAAPLERLKNRHQAFLARIMAPPDGVIPDDEPVAAPQPLSAQRSVLGQVGAPAPTPRSLTGAIQTATTSRSSRAPNGAKMEIFADGVDGRGEDATPNEWNDFGTRDSRRKENVLEATPWKGETLPQKRVAPRTPKVEVFKDANENESVRPAEEHLLRIRAPQSEAELLKHDPLRNFDLAALSSIAPATLPPPPAFKEPKTRKSTRTAKPADDIGNPWSVPTDGPEVKDAKGKIQRRMFDWKAVYKNAEEWSFEEVRARQRGLLGKEWRGEVQAWERQWHAPGSTTPKKEEPKKKMPSPTVNTKLAQEEVGMWFNQTIHGGKIRDDTDSEDDEDEEDEDEDGVVDAIPPTPLPAPGSVMRPTTGMVPPTPTPNSDYRPLMATPAPMVYNDENAMVPPSTNKKFNIFSETPAKTPLAPKTPLAVSSSKPRPFGIFSEIAEEEERDETATPSVRRTALAPVNIFATPALGDKRVLGSTILEEPEDGQEDGPVEEVKDSGRANIFATPSASTALSTVVPEEKIIFQDPIPEEVEEVAQEVVQESIPLAADGVPARRPFGMASNIFATPAVRRTAYPRQPLASQVFSEEEEEGGEDVREQVVHEEFVNINEDDEDGLPGGSGRFKPFSILTPITERTCEYTSYTQFSALRQSTTGRSSIATFAPEDAANEGFMTSTEPAPLTGLSAVEEEDERSSSRKSRSARTSVESGFSPSADRSGMAGPGFALPEGFTIHAKLKRESESGSVVLLDGETMRSRQGTAEPELEGERMEEPHEEREAEVTEDDNFVTAQHGHGGDIANPCNPIDDDVLAQLLAKIDPPLPSLPGFHDARPTVLSKKEDLIKHTAAKPRRSSAASSRVSIAPEPGYSLDLAGKQFEVREKIGEGGYGAVFLGVDVAARQALDDADSDEEDEEDEDAEDRCLVAIKVEKPASVWESVILHRLHSRLDNSLSRSIIRQRNLYRFEDESYLLLDYSAQGTLLDVANKASTMGIAPATMGATSSVDELVAIFFTTELLRLVEGLHRANFIHGDLKIDNCMVRLEDLPNSAWSTQYSPKGENGWSSKGVKLIDFGRGIDLDLFEDQGRHQRFIADWKVDQRDCTEMREGKEWSYETDYYGIASISYCLLFGRYIGTVEDEGKRCKIDQPLKRYWQAELWNPLFDLLLNPKTVRTDAALPVTEELAEIRGRFEEWLVDNCQKGGKSLRAMLKKIELAAMTARRG</sequence>
<feature type="compositionally biased region" description="Polar residues" evidence="5">
    <location>
        <begin position="256"/>
        <end position="273"/>
    </location>
</feature>
<evidence type="ECO:0000256" key="5">
    <source>
        <dbReference type="SAM" id="MobiDB-lite"/>
    </source>
</evidence>
<feature type="domain" description="Protein kinase" evidence="6">
    <location>
        <begin position="1069"/>
        <end position="1384"/>
    </location>
</feature>
<evidence type="ECO:0000256" key="4">
    <source>
        <dbReference type="ARBA" id="ARBA00023328"/>
    </source>
</evidence>
<reference evidence="8" key="1">
    <citation type="submission" date="2023-02" db="EMBL/GenBank/DDBJ databases">
        <title>Identification and recombinant expression of a fungal hydrolase from Papiliotrema laurentii that hydrolyzes apple cutin and clears colloidal polyester polyurethane.</title>
        <authorList>
            <consortium name="DOE Joint Genome Institute"/>
            <person name="Roman V.A."/>
            <person name="Bojanowski C."/>
            <person name="Crable B.R."/>
            <person name="Wagner D.N."/>
            <person name="Hung C.S."/>
            <person name="Nadeau L.J."/>
            <person name="Schratz L."/>
            <person name="Haridas S."/>
            <person name="Pangilinan J."/>
            <person name="Lipzen A."/>
            <person name="Na H."/>
            <person name="Yan M."/>
            <person name="Ng V."/>
            <person name="Grigoriev I.V."/>
            <person name="Spatafora J.W."/>
            <person name="Barlow D."/>
            <person name="Biffinger J."/>
            <person name="Kelley-Loughnane N."/>
            <person name="Varaljay V.A."/>
            <person name="Crookes-Goodson W.J."/>
        </authorList>
    </citation>
    <scope>NUCLEOTIDE SEQUENCE</scope>
    <source>
        <strain evidence="8">5307AH</strain>
    </source>
</reference>
<evidence type="ECO:0000259" key="7">
    <source>
        <dbReference type="PROSITE" id="PS51489"/>
    </source>
</evidence>
<dbReference type="PROSITE" id="PS00108">
    <property type="entry name" value="PROTEIN_KINASE_ST"/>
    <property type="match status" value="1"/>
</dbReference>
<dbReference type="GO" id="GO:0000776">
    <property type="term" value="C:kinetochore"/>
    <property type="evidence" value="ECO:0007669"/>
    <property type="project" value="UniProtKB-KW"/>
</dbReference>
<dbReference type="Pfam" id="PF00069">
    <property type="entry name" value="Pkinase"/>
    <property type="match status" value="1"/>
</dbReference>
<protein>
    <submittedName>
        <fullName evidence="8">Protein kinase</fullName>
    </submittedName>
</protein>
<keyword evidence="8" id="KW-0808">Transferase</keyword>
<dbReference type="SMART" id="SM00777">
    <property type="entry name" value="Mad3_BUB1_I"/>
    <property type="match status" value="1"/>
</dbReference>
<feature type="region of interest" description="Disordered" evidence="5">
    <location>
        <begin position="1"/>
        <end position="24"/>
    </location>
</feature>
<dbReference type="InterPro" id="IPR008271">
    <property type="entry name" value="Ser/Thr_kinase_AS"/>
</dbReference>
<evidence type="ECO:0000256" key="2">
    <source>
        <dbReference type="ARBA" id="ARBA00022454"/>
    </source>
</evidence>
<comment type="caution">
    <text evidence="8">The sequence shown here is derived from an EMBL/GenBank/DDBJ whole genome shotgun (WGS) entry which is preliminary data.</text>
</comment>
<feature type="region of interest" description="Disordered" evidence="5">
    <location>
        <begin position="937"/>
        <end position="971"/>
    </location>
</feature>
<keyword evidence="8" id="KW-0418">Kinase</keyword>
<feature type="compositionally biased region" description="Polar residues" evidence="5">
    <location>
        <begin position="1"/>
        <end position="16"/>
    </location>
</feature>
<dbReference type="GO" id="GO:0005634">
    <property type="term" value="C:nucleus"/>
    <property type="evidence" value="ECO:0007669"/>
    <property type="project" value="TreeGrafter"/>
</dbReference>
<comment type="subcellular location">
    <subcellularLocation>
        <location evidence="1">Chromosome</location>
        <location evidence="1">Centromere</location>
        <location evidence="1">Kinetochore</location>
    </subcellularLocation>
</comment>
<dbReference type="GO" id="GO:0004672">
    <property type="term" value="F:protein kinase activity"/>
    <property type="evidence" value="ECO:0007669"/>
    <property type="project" value="InterPro"/>
</dbReference>
<feature type="domain" description="BUB1 N-terminal" evidence="7">
    <location>
        <begin position="75"/>
        <end position="243"/>
    </location>
</feature>
<feature type="region of interest" description="Disordered" evidence="5">
    <location>
        <begin position="608"/>
        <end position="627"/>
    </location>
</feature>
<dbReference type="Proteomes" id="UP001182556">
    <property type="component" value="Unassembled WGS sequence"/>
</dbReference>
<feature type="region of interest" description="Disordered" evidence="5">
    <location>
        <begin position="858"/>
        <end position="916"/>
    </location>
</feature>
<keyword evidence="3" id="KW-0995">Kinetochore</keyword>
<dbReference type="InterPro" id="IPR000719">
    <property type="entry name" value="Prot_kinase_dom"/>
</dbReference>
<feature type="region of interest" description="Disordered" evidence="5">
    <location>
        <begin position="475"/>
        <end position="498"/>
    </location>
</feature>
<dbReference type="GO" id="GO:0007094">
    <property type="term" value="P:mitotic spindle assembly checkpoint signaling"/>
    <property type="evidence" value="ECO:0007669"/>
    <property type="project" value="InterPro"/>
</dbReference>
<dbReference type="Gene3D" id="1.25.40.430">
    <property type="match status" value="1"/>
</dbReference>
<keyword evidence="2" id="KW-0158">Chromosome</keyword>
<accession>A0AAD9FQC2</accession>
<feature type="compositionally biased region" description="Basic and acidic residues" evidence="5">
    <location>
        <begin position="959"/>
        <end position="971"/>
    </location>
</feature>
<dbReference type="PROSITE" id="PS51489">
    <property type="entry name" value="BUB1_N"/>
    <property type="match status" value="1"/>
</dbReference>
<dbReference type="InterPro" id="IPR015661">
    <property type="entry name" value="Bub1/Mad3"/>
</dbReference>
<dbReference type="SUPFAM" id="SSF56112">
    <property type="entry name" value="Protein kinase-like (PK-like)"/>
    <property type="match status" value="1"/>
</dbReference>
<evidence type="ECO:0000256" key="3">
    <source>
        <dbReference type="ARBA" id="ARBA00022838"/>
    </source>
</evidence>
<name>A0AAD9FQC2_PAPLA</name>
<dbReference type="Pfam" id="PF08311">
    <property type="entry name" value="Mad3_BUB1_I"/>
    <property type="match status" value="1"/>
</dbReference>
<dbReference type="GO" id="GO:0051754">
    <property type="term" value="P:meiotic sister chromatid cohesion, centromeric"/>
    <property type="evidence" value="ECO:0007669"/>
    <property type="project" value="TreeGrafter"/>
</dbReference>
<dbReference type="PANTHER" id="PTHR14030">
    <property type="entry name" value="MITOTIC CHECKPOINT SERINE/THREONINE-PROTEIN KINASE BUB1"/>
    <property type="match status" value="1"/>
</dbReference>
<dbReference type="CDD" id="cd13981">
    <property type="entry name" value="STKc_Bub1_BubR1"/>
    <property type="match status" value="1"/>
</dbReference>
<evidence type="ECO:0000259" key="6">
    <source>
        <dbReference type="PROSITE" id="PS50011"/>
    </source>
</evidence>
<feature type="region of interest" description="Disordered" evidence="5">
    <location>
        <begin position="388"/>
        <end position="427"/>
    </location>
</feature>
<dbReference type="InterPro" id="IPR013212">
    <property type="entry name" value="Mad3/Bub1_I"/>
</dbReference>
<dbReference type="InterPro" id="IPR011009">
    <property type="entry name" value="Kinase-like_dom_sf"/>
</dbReference>
<dbReference type="SMART" id="SM00220">
    <property type="entry name" value="S_TKc"/>
    <property type="match status" value="1"/>
</dbReference>
<organism evidence="8 9">
    <name type="scientific">Papiliotrema laurentii</name>
    <name type="common">Cryptococcus laurentii</name>
    <dbReference type="NCBI Taxonomy" id="5418"/>
    <lineage>
        <taxon>Eukaryota</taxon>
        <taxon>Fungi</taxon>
        <taxon>Dikarya</taxon>
        <taxon>Basidiomycota</taxon>
        <taxon>Agaricomycotina</taxon>
        <taxon>Tremellomycetes</taxon>
        <taxon>Tremellales</taxon>
        <taxon>Rhynchogastremaceae</taxon>
        <taxon>Papiliotrema</taxon>
    </lineage>
</organism>
<evidence type="ECO:0000313" key="8">
    <source>
        <dbReference type="EMBL" id="KAK1922272.1"/>
    </source>
</evidence>
<feature type="compositionally biased region" description="Acidic residues" evidence="5">
    <location>
        <begin position="525"/>
        <end position="541"/>
    </location>
</feature>